<protein>
    <submittedName>
        <fullName evidence="3">Uncharacterized protein</fullName>
    </submittedName>
</protein>
<sequence length="92" mass="10170">MNKKFMVAAALVAATFSAGLIGNVASANPSPAPQAPIVQQQQVRNDVKAPKAEDQKKDVKKQHGEQERQQPAQKFNEKQQQPNDKQPLPKER</sequence>
<feature type="signal peptide" evidence="2">
    <location>
        <begin position="1"/>
        <end position="27"/>
    </location>
</feature>
<organism evidence="3 4">
    <name type="scientific">Selenomonas ruminantium subsp. lactilytica (strain NBRC 103574 / TAM6421)</name>
    <dbReference type="NCBI Taxonomy" id="927704"/>
    <lineage>
        <taxon>Bacteria</taxon>
        <taxon>Bacillati</taxon>
        <taxon>Bacillota</taxon>
        <taxon>Negativicutes</taxon>
        <taxon>Selenomonadales</taxon>
        <taxon>Selenomonadaceae</taxon>
        <taxon>Selenomonas</taxon>
    </lineage>
</organism>
<dbReference type="PATRIC" id="fig|927704.6.peg.3097"/>
<feature type="chain" id="PRO_5003627381" evidence="2">
    <location>
        <begin position="28"/>
        <end position="92"/>
    </location>
</feature>
<dbReference type="EMBL" id="AP012299">
    <property type="protein sequence ID" value="BAL84981.1"/>
    <property type="molecule type" value="Genomic_DNA"/>
</dbReference>
<keyword evidence="2" id="KW-0732">Signal</keyword>
<feature type="compositionally biased region" description="Basic and acidic residues" evidence="1">
    <location>
        <begin position="45"/>
        <end position="68"/>
    </location>
</feature>
<accession>I0GW44</accession>
<dbReference type="RefSeq" id="WP_014431190.1">
    <property type="nucleotide sequence ID" value="NC_017078.1"/>
</dbReference>
<dbReference type="AlphaFoldDB" id="I0GW44"/>
<evidence type="ECO:0000313" key="4">
    <source>
        <dbReference type="Proteomes" id="UP000007887"/>
    </source>
</evidence>
<dbReference type="OrthoDB" id="9935719at2"/>
<evidence type="ECO:0000256" key="2">
    <source>
        <dbReference type="SAM" id="SignalP"/>
    </source>
</evidence>
<feature type="compositionally biased region" description="Polar residues" evidence="1">
    <location>
        <begin position="69"/>
        <end position="84"/>
    </location>
</feature>
<dbReference type="KEGG" id="sri:SELR_pSRC101740"/>
<dbReference type="HOGENOM" id="CLU_2411528_0_0_9"/>
<name>I0GW44_SELRL</name>
<proteinExistence type="predicted"/>
<reference evidence="3 4" key="1">
    <citation type="submission" date="2011-10" db="EMBL/GenBank/DDBJ databases">
        <title>Whole genome sequence of Selenomonas ruminantium subsp. lactilytica TAM6421.</title>
        <authorList>
            <person name="Oguchi A."/>
            <person name="Ankai A."/>
            <person name="Kaneko J."/>
            <person name="Yamada-Narita S."/>
            <person name="Fukui S."/>
            <person name="Takahashi M."/>
            <person name="Onodera T."/>
            <person name="Kojima S."/>
            <person name="Fushimi T."/>
            <person name="Abe N."/>
            <person name="Kamio Y."/>
            <person name="Yamazaki S."/>
            <person name="Fujita N."/>
        </authorList>
    </citation>
    <scope>NUCLEOTIDE SEQUENCE [LARGE SCALE GENOMIC DNA]</scope>
    <source>
        <strain evidence="4">NBRC 103574 / TAM6421</strain>
        <plasmid evidence="3 4">pSRC1</plasmid>
    </source>
</reference>
<dbReference type="Proteomes" id="UP000007887">
    <property type="component" value="Plasmid pSRC1"/>
</dbReference>
<keyword evidence="3" id="KW-0614">Plasmid</keyword>
<evidence type="ECO:0000313" key="3">
    <source>
        <dbReference type="EMBL" id="BAL84981.1"/>
    </source>
</evidence>
<evidence type="ECO:0000256" key="1">
    <source>
        <dbReference type="SAM" id="MobiDB-lite"/>
    </source>
</evidence>
<gene>
    <name evidence="3" type="ordered locus">SELR_pSRC101740</name>
</gene>
<feature type="region of interest" description="Disordered" evidence="1">
    <location>
        <begin position="23"/>
        <end position="92"/>
    </location>
</feature>
<feature type="compositionally biased region" description="Low complexity" evidence="1">
    <location>
        <begin position="25"/>
        <end position="43"/>
    </location>
</feature>
<geneLocation type="plasmid" evidence="3 4">
    <name>pSRC1</name>
</geneLocation>